<dbReference type="EMBL" id="CP018866">
    <property type="protein sequence ID" value="AST92890.1"/>
    <property type="molecule type" value="Genomic_DNA"/>
</dbReference>
<dbReference type="Pfam" id="PF13715">
    <property type="entry name" value="CarbopepD_reg_2"/>
    <property type="match status" value="1"/>
</dbReference>
<dbReference type="SUPFAM" id="SSF49899">
    <property type="entry name" value="Concanavalin A-like lectins/glucanases"/>
    <property type="match status" value="1"/>
</dbReference>
<evidence type="ECO:0000256" key="5">
    <source>
        <dbReference type="PIRSR" id="PIRSR615500-1"/>
    </source>
</evidence>
<dbReference type="Gene3D" id="2.60.120.200">
    <property type="match status" value="1"/>
</dbReference>
<evidence type="ECO:0000256" key="7">
    <source>
        <dbReference type="RuleBase" id="RU003355"/>
    </source>
</evidence>
<feature type="active site" description="Charge relay system" evidence="5 6">
    <location>
        <position position="272"/>
    </location>
</feature>
<dbReference type="InterPro" id="IPR015500">
    <property type="entry name" value="Peptidase_S8_subtilisin-rel"/>
</dbReference>
<feature type="signal peptide" evidence="9">
    <location>
        <begin position="1"/>
        <end position="29"/>
    </location>
</feature>
<comment type="similarity">
    <text evidence="1 6 7">Belongs to the peptidase S8 family.</text>
</comment>
<dbReference type="STRING" id="1314751.GCA_001591425_01114"/>
<dbReference type="SUPFAM" id="SSF49464">
    <property type="entry name" value="Carboxypeptidase regulatory domain-like"/>
    <property type="match status" value="2"/>
</dbReference>
<protein>
    <submittedName>
        <fullName evidence="12">Peptidase S8</fullName>
    </submittedName>
</protein>
<dbReference type="PROSITE" id="PS00138">
    <property type="entry name" value="SUBTILASE_SER"/>
    <property type="match status" value="1"/>
</dbReference>
<organism evidence="12 13">
    <name type="scientific">Sutcliffiella cohnii</name>
    <dbReference type="NCBI Taxonomy" id="33932"/>
    <lineage>
        <taxon>Bacteria</taxon>
        <taxon>Bacillati</taxon>
        <taxon>Bacillota</taxon>
        <taxon>Bacilli</taxon>
        <taxon>Bacillales</taxon>
        <taxon>Bacillaceae</taxon>
        <taxon>Sutcliffiella</taxon>
    </lineage>
</organism>
<evidence type="ECO:0000259" key="10">
    <source>
        <dbReference type="Pfam" id="PF00082"/>
    </source>
</evidence>
<proteinExistence type="inferred from homology"/>
<dbReference type="PROSITE" id="PS00137">
    <property type="entry name" value="SUBTILASE_HIS"/>
    <property type="match status" value="1"/>
</dbReference>
<dbReference type="InterPro" id="IPR023828">
    <property type="entry name" value="Peptidase_S8_Ser-AS"/>
</dbReference>
<dbReference type="InterPro" id="IPR033857">
    <property type="entry name" value="Bacillopeptidase_F"/>
</dbReference>
<evidence type="ECO:0000313" key="12">
    <source>
        <dbReference type="EMBL" id="AST92890.1"/>
    </source>
</evidence>
<keyword evidence="3 6" id="KW-0378">Hydrolase</keyword>
<feature type="domain" description="Peptidase S8/S53" evidence="10">
    <location>
        <begin position="216"/>
        <end position="503"/>
    </location>
</feature>
<dbReference type="InterPro" id="IPR013783">
    <property type="entry name" value="Ig-like_fold"/>
</dbReference>
<evidence type="ECO:0000256" key="1">
    <source>
        <dbReference type="ARBA" id="ARBA00011073"/>
    </source>
</evidence>
<evidence type="ECO:0000256" key="3">
    <source>
        <dbReference type="ARBA" id="ARBA00022801"/>
    </source>
</evidence>
<name>A0A223KTU0_9BACI</name>
<dbReference type="InterPro" id="IPR023827">
    <property type="entry name" value="Peptidase_S8_Asp-AS"/>
</dbReference>
<dbReference type="GO" id="GO:0004252">
    <property type="term" value="F:serine-type endopeptidase activity"/>
    <property type="evidence" value="ECO:0007669"/>
    <property type="project" value="UniProtKB-UniRule"/>
</dbReference>
<dbReference type="Pfam" id="PF00082">
    <property type="entry name" value="Peptidase_S8"/>
    <property type="match status" value="1"/>
</dbReference>
<dbReference type="InterPro" id="IPR013320">
    <property type="entry name" value="ConA-like_dom_sf"/>
</dbReference>
<dbReference type="InterPro" id="IPR050131">
    <property type="entry name" value="Peptidase_S8_subtilisin-like"/>
</dbReference>
<dbReference type="InterPro" id="IPR010259">
    <property type="entry name" value="S8pro/Inhibitor_I9"/>
</dbReference>
<sequence length="1467" mass="156656">MRRKMSVYKVFMLMLCLLLIAPSFMSVSAATTKGVSVAVNDSKEIAAAKISKTLNDQFNKDEKVTFLIKFKEQVDTMAIAKQVENEATVQAVTAAQTKLMKRNVLVSELRSTAISTQADVKAYLEKQEAAGNAKDIQSFFIVNGMAVTATKEVMEKIASFPEVEMITPNEEVQLYPSVEAPAGTTENDKNTPTNDNVEWNIQQVGAPQAWDMGVDGQGAVVAVMDTGVQWNHPALMQQYRGFDPANPNSPTHTYSFFDAVSGQSAAYDDHGHGTHVAGTAVGGEQNGTNQIGVAPGAKWIGVKILNASGSGSQAQILNGAQWLLAPTDANGNPNPAMAPDIVNNSWGGGAGMNEWFRPMVQAWRAADIYPVFAAGNTTLTNPGGPGSVAVPANYPESYAVGATDVNMNLGSFSLQGPSPYGEMKPEVSAPGVNIRSATPGSNYQGGWNGTSMAAPHVAGAVALLKQVNSSLSIDEIAEILENTATPRTNAQYPEAPNNGFGHGIINVHDAVSSIISGLGKIKGQVVRDGEDDEAPTFEHTAPAETYAGMALPLSIDVQDNVSITSVTLQYENAEGEWVDVEATRTSGTYNNATYQAAIPGDEIAVPSVSYKFHVVDFGGNEVTTDTYEVSVQPGISIGYFQDFESDPIGWYSFGDNNSWQWGVPTSGPNGAYSGEKVYATNLAGNYDNRANMTLVMPPVELPEDSEAYLQYKSWHNLETRWDFGHVFVSTDGGETWTQAYRFDDVTNGWVDREVDLSQYAGQTILVGFNVTTDGSVVRVGWYLDDVQLSDEPLADGETAIAITKEDNNVAAKDEKVDPDKIVPAGSLVDFKEVNDSAVNTSGLPLNAQVTVVESNRSVNTNPANGQYELLHAAGEFTVKAEAYGYYPAEQSVNIPADGEATANFVLDEIPQGTVTGVVTNSATGNPVADATLLLVEDAAIAPVETDENGAFTISAYEGEYTLRVMAPSFYSEDVTITVEGNSSTEQNISLRPFIGYPGEIGYDDGTAENARAFYDAGNGWAVKMSLPEGHSQALVTGGLFRFWDTSWPTPGGTDFQVAVYDATGPDGSPGNRLAGPISATALRTGEWTNVDLSEHGIIVNQDFYMVYIQSHPNPNAPGLGTDEDGPNAGRSWQLVGGAWSPSPEAEGNYMIRATVNFEVTPPTVTSPVDGTFTNQEVVTVEGSAAPTTTVHVLNNGEEVAEVATSDQGTFNVDIELQQGVNVLTTKASTANGTTEESEPITVVLDQEAPELAITSPENNSKTNRETVTVTGTVSDENLDFVKVNGRDVAVNDGQYSQRVMLENGENIITVVAQDKAGNSTEASVVVDAKYTAPAITNLAPTDDVYLRAGESVKIEFNSDPGLDATFTIRMPLTNTNADLYNQELYNAMELPLREVSPGYYVGYWTATSSVQAFGAEIEVKVQDDYSNVTRQIAEGKLFINVSNGGDDRPGNPNPGRPDNPGKGKGRN</sequence>
<evidence type="ECO:0000256" key="8">
    <source>
        <dbReference type="SAM" id="MobiDB-lite"/>
    </source>
</evidence>
<evidence type="ECO:0000259" key="11">
    <source>
        <dbReference type="Pfam" id="PF05922"/>
    </source>
</evidence>
<dbReference type="Pfam" id="PF09136">
    <property type="entry name" value="Glucodextran_B"/>
    <property type="match status" value="2"/>
</dbReference>
<dbReference type="Proteomes" id="UP000215224">
    <property type="component" value="Chromosome"/>
</dbReference>
<evidence type="ECO:0000313" key="13">
    <source>
        <dbReference type="Proteomes" id="UP000215224"/>
    </source>
</evidence>
<feature type="active site" description="Charge relay system" evidence="5 6">
    <location>
        <position position="451"/>
    </location>
</feature>
<dbReference type="Gene3D" id="2.60.40.10">
    <property type="entry name" value="Immunoglobulins"/>
    <property type="match status" value="2"/>
</dbReference>
<dbReference type="RefSeq" id="WP_066413195.1">
    <property type="nucleotide sequence ID" value="NZ_CP018866.1"/>
</dbReference>
<dbReference type="Gene3D" id="2.60.40.1120">
    <property type="entry name" value="Carboxypeptidase-like, regulatory domain"/>
    <property type="match status" value="2"/>
</dbReference>
<feature type="region of interest" description="Disordered" evidence="8">
    <location>
        <begin position="1441"/>
        <end position="1467"/>
    </location>
</feature>
<dbReference type="PANTHER" id="PTHR43806">
    <property type="entry name" value="PEPTIDASE S8"/>
    <property type="match status" value="1"/>
</dbReference>
<dbReference type="InterPro" id="IPR000209">
    <property type="entry name" value="Peptidase_S8/S53_dom"/>
</dbReference>
<dbReference type="PRINTS" id="PR00723">
    <property type="entry name" value="SUBTILISIN"/>
</dbReference>
<accession>A0A223KTU0</accession>
<keyword evidence="2 6" id="KW-0645">Protease</keyword>
<dbReference type="CDD" id="cd07481">
    <property type="entry name" value="Peptidases_S8_BacillopeptidaseF-like"/>
    <property type="match status" value="1"/>
</dbReference>
<dbReference type="PROSITE" id="PS51892">
    <property type="entry name" value="SUBTILASE"/>
    <property type="match status" value="1"/>
</dbReference>
<dbReference type="GO" id="GO:0006508">
    <property type="term" value="P:proteolysis"/>
    <property type="evidence" value="ECO:0007669"/>
    <property type="project" value="UniProtKB-KW"/>
</dbReference>
<reference evidence="12 13" key="1">
    <citation type="submission" date="2016-12" db="EMBL/GenBank/DDBJ databases">
        <title>The whole genome sequencing and assembly of Bacillus cohnii DSM 6307T strain.</title>
        <authorList>
            <person name="Lee Y.-J."/>
            <person name="Yi H."/>
            <person name="Bahn Y.-S."/>
            <person name="Kim J.F."/>
            <person name="Lee D.-W."/>
        </authorList>
    </citation>
    <scope>NUCLEOTIDE SEQUENCE [LARGE SCALE GENOMIC DNA]</scope>
    <source>
        <strain evidence="12 13">DSM 6307</strain>
    </source>
</reference>
<keyword evidence="13" id="KW-1185">Reference proteome</keyword>
<dbReference type="Gene3D" id="3.40.50.200">
    <property type="entry name" value="Peptidase S8/S53 domain"/>
    <property type="match status" value="1"/>
</dbReference>
<dbReference type="InterPro" id="IPR036852">
    <property type="entry name" value="Peptidase_S8/S53_dom_sf"/>
</dbReference>
<evidence type="ECO:0000256" key="2">
    <source>
        <dbReference type="ARBA" id="ARBA00022670"/>
    </source>
</evidence>
<feature type="chain" id="PRO_5038589105" evidence="9">
    <location>
        <begin position="30"/>
        <end position="1467"/>
    </location>
</feature>
<evidence type="ECO:0000256" key="9">
    <source>
        <dbReference type="SAM" id="SignalP"/>
    </source>
</evidence>
<dbReference type="SUPFAM" id="SSF52743">
    <property type="entry name" value="Subtilisin-like"/>
    <property type="match status" value="1"/>
</dbReference>
<dbReference type="Pfam" id="PF05922">
    <property type="entry name" value="Inhibitor_I9"/>
    <property type="match status" value="1"/>
</dbReference>
<feature type="domain" description="Inhibitor I9" evidence="11">
    <location>
        <begin position="102"/>
        <end position="174"/>
    </location>
</feature>
<dbReference type="InterPro" id="IPR022398">
    <property type="entry name" value="Peptidase_S8_His-AS"/>
</dbReference>
<keyword evidence="9" id="KW-0732">Signal</keyword>
<evidence type="ECO:0000256" key="6">
    <source>
        <dbReference type="PROSITE-ProRule" id="PRU01240"/>
    </source>
</evidence>
<evidence type="ECO:0000256" key="4">
    <source>
        <dbReference type="ARBA" id="ARBA00022825"/>
    </source>
</evidence>
<gene>
    <name evidence="12" type="ORF">BC6307_17150</name>
</gene>
<dbReference type="FunFam" id="3.40.50.200:FF:000043">
    <property type="entry name" value="Peptidase S8"/>
    <property type="match status" value="1"/>
</dbReference>
<dbReference type="InterPro" id="IPR008969">
    <property type="entry name" value="CarboxyPept-like_regulatory"/>
</dbReference>
<dbReference type="NCBIfam" id="NF038128">
    <property type="entry name" value="choice_anch_J"/>
    <property type="match status" value="1"/>
</dbReference>
<dbReference type="KEGG" id="bcoh:BC6307_17150"/>
<keyword evidence="4 6" id="KW-0720">Serine protease</keyword>
<dbReference type="PROSITE" id="PS00136">
    <property type="entry name" value="SUBTILASE_ASP"/>
    <property type="match status" value="1"/>
</dbReference>
<dbReference type="Pfam" id="PF20773">
    <property type="entry name" value="InhA-like_MAM"/>
    <property type="match status" value="1"/>
</dbReference>
<feature type="active site" description="Charge relay system" evidence="5 6">
    <location>
        <position position="225"/>
    </location>
</feature>
<dbReference type="PANTHER" id="PTHR43806:SF67">
    <property type="entry name" value="EGF-LIKE DOMAIN-CONTAINING PROTEIN"/>
    <property type="match status" value="1"/>
</dbReference>